<proteinExistence type="predicted"/>
<dbReference type="STRING" id="1406840.Q763_01325"/>
<feature type="chain" id="PRO_5001991358" evidence="1">
    <location>
        <begin position="18"/>
        <end position="71"/>
    </location>
</feature>
<protein>
    <submittedName>
        <fullName evidence="2">Uncharacterized protein</fullName>
    </submittedName>
</protein>
<keyword evidence="3" id="KW-1185">Reference proteome</keyword>
<evidence type="ECO:0000313" key="3">
    <source>
        <dbReference type="Proteomes" id="UP000030129"/>
    </source>
</evidence>
<organism evidence="2 3">
    <name type="scientific">Flavobacterium beibuense F44-8</name>
    <dbReference type="NCBI Taxonomy" id="1406840"/>
    <lineage>
        <taxon>Bacteria</taxon>
        <taxon>Pseudomonadati</taxon>
        <taxon>Bacteroidota</taxon>
        <taxon>Flavobacteriia</taxon>
        <taxon>Flavobacteriales</taxon>
        <taxon>Flavobacteriaceae</taxon>
        <taxon>Flavobacterium</taxon>
    </lineage>
</organism>
<dbReference type="Proteomes" id="UP000030129">
    <property type="component" value="Unassembled WGS sequence"/>
</dbReference>
<reference evidence="2 3" key="1">
    <citation type="submission" date="2013-09" db="EMBL/GenBank/DDBJ databases">
        <authorList>
            <person name="Zeng Z."/>
            <person name="Chen C."/>
        </authorList>
    </citation>
    <scope>NUCLEOTIDE SEQUENCE [LARGE SCALE GENOMIC DNA]</scope>
    <source>
        <strain evidence="2 3">F44-8</strain>
    </source>
</reference>
<gene>
    <name evidence="2" type="ORF">Q763_01325</name>
</gene>
<dbReference type="AlphaFoldDB" id="A0A0A2LWM8"/>
<comment type="caution">
    <text evidence="2">The sequence shown here is derived from an EMBL/GenBank/DDBJ whole genome shotgun (WGS) entry which is preliminary data.</text>
</comment>
<dbReference type="eggNOG" id="ENOG50339XQ">
    <property type="taxonomic scope" value="Bacteria"/>
</dbReference>
<feature type="signal peptide" evidence="1">
    <location>
        <begin position="1"/>
        <end position="17"/>
    </location>
</feature>
<accession>A0A0A2LWM8</accession>
<dbReference type="RefSeq" id="WP_035130659.1">
    <property type="nucleotide sequence ID" value="NZ_JRLV01000001.1"/>
</dbReference>
<keyword evidence="1" id="KW-0732">Signal</keyword>
<evidence type="ECO:0000313" key="2">
    <source>
        <dbReference type="EMBL" id="KGO84414.1"/>
    </source>
</evidence>
<name>A0A0A2LWM8_9FLAO</name>
<evidence type="ECO:0000256" key="1">
    <source>
        <dbReference type="SAM" id="SignalP"/>
    </source>
</evidence>
<sequence length="71" mass="7943">MKKLLLLLLLVPLTAFNGSGESDVYICTGKSSKRYHYNKNCRGLSNCKADIKEVTLKEAKDKGRTLCGYED</sequence>
<dbReference type="EMBL" id="JRLV01000001">
    <property type="protein sequence ID" value="KGO84414.1"/>
    <property type="molecule type" value="Genomic_DNA"/>
</dbReference>